<evidence type="ECO:0000256" key="1">
    <source>
        <dbReference type="ARBA" id="ARBA00007613"/>
    </source>
</evidence>
<dbReference type="Gene3D" id="2.20.200.10">
    <property type="entry name" value="Outer membrane efflux proteins (OEP)"/>
    <property type="match status" value="1"/>
</dbReference>
<dbReference type="PANTHER" id="PTHR30203:SF33">
    <property type="entry name" value="BLR4455 PROTEIN"/>
    <property type="match status" value="1"/>
</dbReference>
<evidence type="ECO:0000256" key="8">
    <source>
        <dbReference type="RuleBase" id="RU362097"/>
    </source>
</evidence>
<evidence type="ECO:0000313" key="9">
    <source>
        <dbReference type="EMBL" id="SDO73203.1"/>
    </source>
</evidence>
<dbReference type="EMBL" id="FNIJ01000015">
    <property type="protein sequence ID" value="SDO73203.1"/>
    <property type="molecule type" value="Genomic_DNA"/>
</dbReference>
<dbReference type="NCBIfam" id="TIGR01845">
    <property type="entry name" value="outer_NodT"/>
    <property type="match status" value="1"/>
</dbReference>
<evidence type="ECO:0000256" key="6">
    <source>
        <dbReference type="ARBA" id="ARBA00023237"/>
    </source>
</evidence>
<organism evidence="9 10">
    <name type="scientific">Pseudomonas jinjuensis</name>
    <dbReference type="NCBI Taxonomy" id="198616"/>
    <lineage>
        <taxon>Bacteria</taxon>
        <taxon>Pseudomonadati</taxon>
        <taxon>Pseudomonadota</taxon>
        <taxon>Gammaproteobacteria</taxon>
        <taxon>Pseudomonadales</taxon>
        <taxon>Pseudomonadaceae</taxon>
        <taxon>Pseudomonas</taxon>
    </lineage>
</organism>
<feature type="signal peptide" evidence="8">
    <location>
        <begin position="1"/>
        <end position="18"/>
    </location>
</feature>
<keyword evidence="5 8" id="KW-0564">Palmitate</keyword>
<feature type="chain" id="PRO_5017105074" evidence="8">
    <location>
        <begin position="19"/>
        <end position="453"/>
    </location>
</feature>
<dbReference type="Gene3D" id="1.20.1600.10">
    <property type="entry name" value="Outer membrane efflux proteins (OEP)"/>
    <property type="match status" value="1"/>
</dbReference>
<comment type="similarity">
    <text evidence="1 8">Belongs to the outer membrane factor (OMF) (TC 1.B.17) family.</text>
</comment>
<name>A0A1H0LYP0_9PSED</name>
<dbReference type="STRING" id="198616.SAMN05216193_11516"/>
<keyword evidence="2 8" id="KW-1134">Transmembrane beta strand</keyword>
<evidence type="ECO:0000313" key="10">
    <source>
        <dbReference type="Proteomes" id="UP000242957"/>
    </source>
</evidence>
<protein>
    <submittedName>
        <fullName evidence="9">Efflux transporter, outer membrane factor (OMF) lipoprotein, NodT family</fullName>
    </submittedName>
</protein>
<evidence type="ECO:0000256" key="3">
    <source>
        <dbReference type="ARBA" id="ARBA00022692"/>
    </source>
</evidence>
<dbReference type="GO" id="GO:0015562">
    <property type="term" value="F:efflux transmembrane transporter activity"/>
    <property type="evidence" value="ECO:0007669"/>
    <property type="project" value="InterPro"/>
</dbReference>
<dbReference type="RefSeq" id="WP_084315509.1">
    <property type="nucleotide sequence ID" value="NZ_FNIJ01000015.1"/>
</dbReference>
<keyword evidence="6" id="KW-0998">Cell outer membrane</keyword>
<comment type="subcellular location">
    <subcellularLocation>
        <location evidence="8">Cell outer membrane</location>
        <topology evidence="8">Lipid-anchor</topology>
    </subcellularLocation>
</comment>
<keyword evidence="3 8" id="KW-0812">Transmembrane</keyword>
<keyword evidence="4 8" id="KW-0472">Membrane</keyword>
<evidence type="ECO:0000256" key="4">
    <source>
        <dbReference type="ARBA" id="ARBA00023136"/>
    </source>
</evidence>
<dbReference type="SUPFAM" id="SSF56954">
    <property type="entry name" value="Outer membrane efflux proteins (OEP)"/>
    <property type="match status" value="1"/>
</dbReference>
<dbReference type="GO" id="GO:0009279">
    <property type="term" value="C:cell outer membrane"/>
    <property type="evidence" value="ECO:0007669"/>
    <property type="project" value="UniProtKB-SubCell"/>
</dbReference>
<evidence type="ECO:0000256" key="5">
    <source>
        <dbReference type="ARBA" id="ARBA00023139"/>
    </source>
</evidence>
<dbReference type="PANTHER" id="PTHR30203">
    <property type="entry name" value="OUTER MEMBRANE CATION EFFLUX PROTEIN"/>
    <property type="match status" value="1"/>
</dbReference>
<dbReference type="InterPro" id="IPR003423">
    <property type="entry name" value="OMP_efflux"/>
</dbReference>
<dbReference type="Pfam" id="PF02321">
    <property type="entry name" value="OEP"/>
    <property type="match status" value="2"/>
</dbReference>
<evidence type="ECO:0000256" key="2">
    <source>
        <dbReference type="ARBA" id="ARBA00022452"/>
    </source>
</evidence>
<reference evidence="10" key="1">
    <citation type="submission" date="2016-10" db="EMBL/GenBank/DDBJ databases">
        <authorList>
            <person name="Varghese N."/>
            <person name="Submissions S."/>
        </authorList>
    </citation>
    <scope>NUCLEOTIDE SEQUENCE [LARGE SCALE GENOMIC DNA]</scope>
    <source>
        <strain evidence="10">JCM 21621</strain>
    </source>
</reference>
<sequence>MRRTAVSLGMLLALAGCAGDPPLPAPSAELPAQWRYSVPGEADAVDAEWWKRFGSAELDLLVERARRDSHDVQAAEARLRQARAGVQLAGAALLPTLDGVLRASRYDVRHGDSSHDYRAALEASYEVDFWGRNRALRDAAGEQWRASRFDLDTLRLSLTAAVATAWLERAGFGERLRIAELDLASAERILATLESRERAGAAMPLELAQQRALVAGRRGEVAALRQQLNQSEVTLGVLLGLAPQSLHLAGALPEGLAAPRIDSGVPAQLLVRRPDIARAEAQLAAADADLAAARAALFPRVVLNAGGGFASERIGSLLDDPFHELSAALLAPIFDGGQLSALRDQADARRTELLADYRQSIVVALAEVESGLNAIAGLDARLQAQDEQVHQARLAFALADSRYRAGAENLLTLLDAQRTLYAAQDLQAVLWQARLQASVALYKALGGGWKEEG</sequence>
<dbReference type="Proteomes" id="UP000242957">
    <property type="component" value="Unassembled WGS sequence"/>
</dbReference>
<accession>A0A1H0LYP0</accession>
<proteinExistence type="inferred from homology"/>
<keyword evidence="7 8" id="KW-0449">Lipoprotein</keyword>
<dbReference type="PROSITE" id="PS51257">
    <property type="entry name" value="PROKAR_LIPOPROTEIN"/>
    <property type="match status" value="1"/>
</dbReference>
<dbReference type="AlphaFoldDB" id="A0A1H0LYP0"/>
<keyword evidence="10" id="KW-1185">Reference proteome</keyword>
<evidence type="ECO:0000256" key="7">
    <source>
        <dbReference type="ARBA" id="ARBA00023288"/>
    </source>
</evidence>
<dbReference type="OrthoDB" id="9770517at2"/>
<keyword evidence="8" id="KW-0732">Signal</keyword>
<dbReference type="InterPro" id="IPR010131">
    <property type="entry name" value="MdtP/NodT-like"/>
</dbReference>
<gene>
    <name evidence="9" type="ORF">SAMN05216193_11516</name>
</gene>